<dbReference type="PANTHER" id="PTHR30579">
    <property type="entry name" value="TRANSCRIPTIONAL REGULATOR"/>
    <property type="match status" value="1"/>
</dbReference>
<dbReference type="PRINTS" id="PR00039">
    <property type="entry name" value="HTHLYSR"/>
</dbReference>
<dbReference type="PANTHER" id="PTHR30579:SF7">
    <property type="entry name" value="HTH-TYPE TRANSCRIPTIONAL REGULATOR LRHA-RELATED"/>
    <property type="match status" value="1"/>
</dbReference>
<gene>
    <name evidence="6" type="ORF">PCA31118_01195</name>
</gene>
<dbReference type="SUPFAM" id="SSF53850">
    <property type="entry name" value="Periplasmic binding protein-like II"/>
    <property type="match status" value="1"/>
</dbReference>
<evidence type="ECO:0000259" key="5">
    <source>
        <dbReference type="PROSITE" id="PS50931"/>
    </source>
</evidence>
<evidence type="ECO:0000256" key="4">
    <source>
        <dbReference type="ARBA" id="ARBA00023163"/>
    </source>
</evidence>
<reference evidence="6 7" key="1">
    <citation type="submission" date="2019-08" db="EMBL/GenBank/DDBJ databases">
        <authorList>
            <person name="Peeters C."/>
        </authorList>
    </citation>
    <scope>NUCLEOTIDE SEQUENCE [LARGE SCALE GENOMIC DNA]</scope>
    <source>
        <strain evidence="6 7">LMG 31118</strain>
    </source>
</reference>
<keyword evidence="2" id="KW-0805">Transcription regulation</keyword>
<dbReference type="InterPro" id="IPR000847">
    <property type="entry name" value="LysR_HTH_N"/>
</dbReference>
<evidence type="ECO:0000313" key="7">
    <source>
        <dbReference type="Proteomes" id="UP000414136"/>
    </source>
</evidence>
<name>A0A5E4ZTJ0_9BURK</name>
<keyword evidence="3" id="KW-0238">DNA-binding</keyword>
<feature type="domain" description="HTH lysR-type" evidence="5">
    <location>
        <begin position="4"/>
        <end position="61"/>
    </location>
</feature>
<dbReference type="PROSITE" id="PS50931">
    <property type="entry name" value="HTH_LYSR"/>
    <property type="match status" value="1"/>
</dbReference>
<organism evidence="6 7">
    <name type="scientific">Pandoraea captiosa</name>
    <dbReference type="NCBI Taxonomy" id="2508302"/>
    <lineage>
        <taxon>Bacteria</taxon>
        <taxon>Pseudomonadati</taxon>
        <taxon>Pseudomonadota</taxon>
        <taxon>Betaproteobacteria</taxon>
        <taxon>Burkholderiales</taxon>
        <taxon>Burkholderiaceae</taxon>
        <taxon>Pandoraea</taxon>
    </lineage>
</organism>
<evidence type="ECO:0000256" key="2">
    <source>
        <dbReference type="ARBA" id="ARBA00023015"/>
    </source>
</evidence>
<keyword evidence="7" id="KW-1185">Reference proteome</keyword>
<dbReference type="RefSeq" id="WP_150623981.1">
    <property type="nucleotide sequence ID" value="NZ_CABPSQ010000002.1"/>
</dbReference>
<proteinExistence type="inferred from homology"/>
<evidence type="ECO:0000256" key="3">
    <source>
        <dbReference type="ARBA" id="ARBA00023125"/>
    </source>
</evidence>
<dbReference type="AlphaFoldDB" id="A0A5E4ZTJ0"/>
<dbReference type="Pfam" id="PF03466">
    <property type="entry name" value="LysR_substrate"/>
    <property type="match status" value="1"/>
</dbReference>
<dbReference type="Gene3D" id="3.40.190.10">
    <property type="entry name" value="Periplasmic binding protein-like II"/>
    <property type="match status" value="2"/>
</dbReference>
<dbReference type="GO" id="GO:0003700">
    <property type="term" value="F:DNA-binding transcription factor activity"/>
    <property type="evidence" value="ECO:0007669"/>
    <property type="project" value="InterPro"/>
</dbReference>
<dbReference type="InterPro" id="IPR036388">
    <property type="entry name" value="WH-like_DNA-bd_sf"/>
</dbReference>
<sequence>MRNLDIDLLRTFVAIAQHETFAAAATRVGRTQSAITQQMQRLEQEMGCALFEKQGRQKTMTADGLRLVAYANKILALNDQAVQVMQTRGPAEKLRIGSPHDVAESILPSMLRRLSKLSAELQLEIIVGRSPHLMDALRDNELDLAISTRYDEGFPGIKLRTSPMVWICADDFIFNAAAPVPLVMADELSLFRRLSIERLNAAGIAWRTSFISPTLTGIKAAISAGLGVTARTTELLDANMRVLSEADGLPRLPDVAFYLYVQPTCTSQVLRELFESTEHIATRFGPPFIMGDT</sequence>
<dbReference type="InterPro" id="IPR005119">
    <property type="entry name" value="LysR_subst-bd"/>
</dbReference>
<dbReference type="OrthoDB" id="9789529at2"/>
<evidence type="ECO:0000256" key="1">
    <source>
        <dbReference type="ARBA" id="ARBA00009437"/>
    </source>
</evidence>
<evidence type="ECO:0000313" key="6">
    <source>
        <dbReference type="EMBL" id="VVE63280.1"/>
    </source>
</evidence>
<dbReference type="EMBL" id="CABPSQ010000002">
    <property type="protein sequence ID" value="VVE63280.1"/>
    <property type="molecule type" value="Genomic_DNA"/>
</dbReference>
<dbReference type="InterPro" id="IPR036390">
    <property type="entry name" value="WH_DNA-bd_sf"/>
</dbReference>
<dbReference type="Pfam" id="PF00126">
    <property type="entry name" value="HTH_1"/>
    <property type="match status" value="1"/>
</dbReference>
<keyword evidence="4" id="KW-0804">Transcription</keyword>
<accession>A0A5E4ZTJ0</accession>
<dbReference type="Proteomes" id="UP000414136">
    <property type="component" value="Unassembled WGS sequence"/>
</dbReference>
<protein>
    <submittedName>
        <fullName evidence="6">LysR family transcriptional regulator</fullName>
    </submittedName>
</protein>
<dbReference type="Gene3D" id="1.10.10.10">
    <property type="entry name" value="Winged helix-like DNA-binding domain superfamily/Winged helix DNA-binding domain"/>
    <property type="match status" value="1"/>
</dbReference>
<dbReference type="GO" id="GO:0003677">
    <property type="term" value="F:DNA binding"/>
    <property type="evidence" value="ECO:0007669"/>
    <property type="project" value="UniProtKB-KW"/>
</dbReference>
<comment type="similarity">
    <text evidence="1">Belongs to the LysR transcriptional regulatory family.</text>
</comment>
<dbReference type="SUPFAM" id="SSF46785">
    <property type="entry name" value="Winged helix' DNA-binding domain"/>
    <property type="match status" value="1"/>
</dbReference>
<dbReference type="InterPro" id="IPR050176">
    <property type="entry name" value="LTTR"/>
</dbReference>